<feature type="transmembrane region" description="Helical" evidence="1">
    <location>
        <begin position="12"/>
        <end position="30"/>
    </location>
</feature>
<name>A0ABU2FRW7_9EURY</name>
<evidence type="ECO:0000313" key="2">
    <source>
        <dbReference type="EMBL" id="MDS0283503.1"/>
    </source>
</evidence>
<dbReference type="Proteomes" id="UP001268864">
    <property type="component" value="Unassembled WGS sequence"/>
</dbReference>
<organism evidence="2 3">
    <name type="scientific">Haloarcula onubensis</name>
    <dbReference type="NCBI Taxonomy" id="2950539"/>
    <lineage>
        <taxon>Archaea</taxon>
        <taxon>Methanobacteriati</taxon>
        <taxon>Methanobacteriota</taxon>
        <taxon>Stenosarchaea group</taxon>
        <taxon>Halobacteria</taxon>
        <taxon>Halobacteriales</taxon>
        <taxon>Haloarculaceae</taxon>
        <taxon>Haloarcula</taxon>
    </lineage>
</organism>
<comment type="caution">
    <text evidence="2">The sequence shown here is derived from an EMBL/GenBank/DDBJ whole genome shotgun (WGS) entry which is preliminary data.</text>
</comment>
<feature type="transmembrane region" description="Helical" evidence="1">
    <location>
        <begin position="42"/>
        <end position="70"/>
    </location>
</feature>
<sequence>MRLDRTAKFGTVGAAGVLLVALTTAGLSVVEWNSRITGAEGSALQTIALVVAGGIAVAVVFLFVVIGAYIDRELAARGLDSED</sequence>
<protein>
    <submittedName>
        <fullName evidence="2">Uncharacterized protein</fullName>
    </submittedName>
</protein>
<keyword evidence="1" id="KW-0812">Transmembrane</keyword>
<gene>
    <name evidence="2" type="ORF">NDI86_15350</name>
</gene>
<dbReference type="EMBL" id="JAMQOS010000005">
    <property type="protein sequence ID" value="MDS0283503.1"/>
    <property type="molecule type" value="Genomic_DNA"/>
</dbReference>
<keyword evidence="3" id="KW-1185">Reference proteome</keyword>
<evidence type="ECO:0000313" key="3">
    <source>
        <dbReference type="Proteomes" id="UP001268864"/>
    </source>
</evidence>
<dbReference type="RefSeq" id="WP_310901334.1">
    <property type="nucleotide sequence ID" value="NZ_JAMQOS010000005.1"/>
</dbReference>
<proteinExistence type="predicted"/>
<evidence type="ECO:0000256" key="1">
    <source>
        <dbReference type="SAM" id="Phobius"/>
    </source>
</evidence>
<accession>A0ABU2FRW7</accession>
<reference evidence="2 3" key="1">
    <citation type="submission" date="2022-06" db="EMBL/GenBank/DDBJ databases">
        <title>Halomicroarcula sp. a new haloarchaeum isolate from saline soil.</title>
        <authorList>
            <person name="Strakova D."/>
            <person name="Galisteo C."/>
            <person name="Sanchez-Porro C."/>
            <person name="Ventosa A."/>
        </authorList>
    </citation>
    <scope>NUCLEOTIDE SEQUENCE [LARGE SCALE GENOMIC DNA]</scope>
    <source>
        <strain evidence="2 3">S3CR25-11</strain>
    </source>
</reference>
<keyword evidence="1" id="KW-1133">Transmembrane helix</keyword>
<keyword evidence="1" id="KW-0472">Membrane</keyword>